<sequence length="407" mass="41962">MWSRGGLVRSLSSPVPVTVTPEGAPASASAGRRGAHRVVEGNTAAVKVRTESSVSAVVARTRRSFGVLAVAAAVASTAVVSAGSVAAQPVSGASSAPTTGFVGADGSSVVSVTPAGGQRYDVVVRSASMDRTVDLQVLRPADTSVPRPTYYLLNGASGGEDPSSNWPDQTDVVPFFADKNVNVVIPKAGAFSYYTDWLADDPELGRNKWETFLTSELPPLMNAALGTDGTQAVGGISMAASAVLMLAANAPGFYSSVTSFSGCANTSDDLGAAYVKLVVEARGGGDTDNMWGPTGGPEWLANDALLNAEKLRGTPLYLSTGNGLPGFDDTLASARIAGDVPDLVNRVIVGGGIESITDHCTRVFAGRLAELGIPATVDFRGPGTHSWAYWQEDLHRSWPFTAASLGI</sequence>
<keyword evidence="4" id="KW-1185">Reference proteome</keyword>
<gene>
    <name evidence="3" type="ORF">HQ605_08325</name>
</gene>
<evidence type="ECO:0000256" key="2">
    <source>
        <dbReference type="SAM" id="Phobius"/>
    </source>
</evidence>
<evidence type="ECO:0000256" key="1">
    <source>
        <dbReference type="SAM" id="MobiDB-lite"/>
    </source>
</evidence>
<comment type="caution">
    <text evidence="3">The sequence shown here is derived from an EMBL/GenBank/DDBJ whole genome shotgun (WGS) entry which is preliminary data.</text>
</comment>
<feature type="compositionally biased region" description="Low complexity" evidence="1">
    <location>
        <begin position="23"/>
        <end position="32"/>
    </location>
</feature>
<accession>A0ABS7NS40</accession>
<name>A0ABS7NS40_9NOCA</name>
<keyword evidence="2" id="KW-0472">Membrane</keyword>
<dbReference type="SUPFAM" id="SSF53474">
    <property type="entry name" value="alpha/beta-Hydrolases"/>
    <property type="match status" value="1"/>
</dbReference>
<proteinExistence type="predicted"/>
<feature type="transmembrane region" description="Helical" evidence="2">
    <location>
        <begin position="65"/>
        <end position="87"/>
    </location>
</feature>
<organism evidence="3 4">
    <name type="scientific">Rhodococcoides kroppenstedtii</name>
    <dbReference type="NCBI Taxonomy" id="293050"/>
    <lineage>
        <taxon>Bacteria</taxon>
        <taxon>Bacillati</taxon>
        <taxon>Actinomycetota</taxon>
        <taxon>Actinomycetes</taxon>
        <taxon>Mycobacteriales</taxon>
        <taxon>Nocardiaceae</taxon>
        <taxon>Rhodococcoides</taxon>
    </lineage>
</organism>
<feature type="region of interest" description="Disordered" evidence="1">
    <location>
        <begin position="1"/>
        <end position="36"/>
    </location>
</feature>
<dbReference type="Proteomes" id="UP001520140">
    <property type="component" value="Unassembled WGS sequence"/>
</dbReference>
<dbReference type="Gene3D" id="3.40.50.1820">
    <property type="entry name" value="alpha/beta hydrolase"/>
    <property type="match status" value="1"/>
</dbReference>
<dbReference type="InterPro" id="IPR050583">
    <property type="entry name" value="Mycobacterial_A85_antigen"/>
</dbReference>
<dbReference type="InterPro" id="IPR029058">
    <property type="entry name" value="AB_hydrolase_fold"/>
</dbReference>
<dbReference type="PANTHER" id="PTHR48098:SF1">
    <property type="entry name" value="DIACYLGLYCEROL ACYLTRANSFERASE_MYCOLYLTRANSFERASE AG85A"/>
    <property type="match status" value="1"/>
</dbReference>
<keyword evidence="2" id="KW-0812">Transmembrane</keyword>
<dbReference type="PANTHER" id="PTHR48098">
    <property type="entry name" value="ENTEROCHELIN ESTERASE-RELATED"/>
    <property type="match status" value="1"/>
</dbReference>
<dbReference type="InterPro" id="IPR000801">
    <property type="entry name" value="Esterase-like"/>
</dbReference>
<dbReference type="EMBL" id="JABUKG010000007">
    <property type="protein sequence ID" value="MBY6320823.1"/>
    <property type="molecule type" value="Genomic_DNA"/>
</dbReference>
<evidence type="ECO:0000313" key="4">
    <source>
        <dbReference type="Proteomes" id="UP001520140"/>
    </source>
</evidence>
<dbReference type="Pfam" id="PF00756">
    <property type="entry name" value="Esterase"/>
    <property type="match status" value="1"/>
</dbReference>
<protein>
    <submittedName>
        <fullName evidence="3">Esterase family protein</fullName>
    </submittedName>
</protein>
<reference evidence="3 4" key="1">
    <citation type="submission" date="2020-06" db="EMBL/GenBank/DDBJ databases">
        <title>Taxonomy, biology and ecology of Rhodococcus bacteria occurring in California pistachio and other woody hosts as revealed by genome sequence analyses.</title>
        <authorList>
            <person name="Gai Y."/>
            <person name="Riely B."/>
        </authorList>
    </citation>
    <scope>NUCLEOTIDE SEQUENCE [LARGE SCALE GENOMIC DNA]</scope>
    <source>
        <strain evidence="3 4">BP-284</strain>
    </source>
</reference>
<evidence type="ECO:0000313" key="3">
    <source>
        <dbReference type="EMBL" id="MBY6320823.1"/>
    </source>
</evidence>
<keyword evidence="2" id="KW-1133">Transmembrane helix</keyword>